<dbReference type="PANTHER" id="PTHR46781:SF2">
    <property type="entry name" value="ALPHA 1,4-GLYCOSYLTRANSFERASE FAMILY PROTEIN"/>
    <property type="match status" value="1"/>
</dbReference>
<proteinExistence type="predicted"/>
<keyword evidence="1" id="KW-1133">Transmembrane helix</keyword>
<dbReference type="SUPFAM" id="SSF53448">
    <property type="entry name" value="Nucleotide-diphospho-sugar transferases"/>
    <property type="match status" value="1"/>
</dbReference>
<keyword evidence="2" id="KW-0808">Transferase</keyword>
<comment type="caution">
    <text evidence="2">The sequence shown here is derived from an EMBL/GenBank/DDBJ whole genome shotgun (WGS) entry which is preliminary data.</text>
</comment>
<feature type="transmembrane region" description="Helical" evidence="1">
    <location>
        <begin position="12"/>
        <end position="30"/>
    </location>
</feature>
<sequence>MFDSLRSIPTKLNIFSAATFLLITLVFISSDTITSNVSLNSDVFHKNSRVLHTKPADKEEDGHADVDKITHFFTRNRCSVHLFMAWISPADLFGERELFGLETLFKTNPRSCLVILSNSLASSKLLQPLIETGFRIRAISLDLSSLFSSTPAEIWFNQIKNGNKNAGEIPLPQNLSNLIRHAALYKYGGVYLDTDFIILRDLSRLIELDRSSKR</sequence>
<gene>
    <name evidence="2" type="ORF">AAHA92_20513</name>
</gene>
<dbReference type="AlphaFoldDB" id="A0ABD1GKR7"/>
<dbReference type="EMBL" id="JBEAFC010000008">
    <property type="protein sequence ID" value="KAL1543551.1"/>
    <property type="molecule type" value="Genomic_DNA"/>
</dbReference>
<dbReference type="EC" id="2.4.1.228" evidence="2"/>
<reference evidence="2 3" key="1">
    <citation type="submission" date="2024-06" db="EMBL/GenBank/DDBJ databases">
        <title>A chromosome level genome sequence of Diviner's sage (Salvia divinorum).</title>
        <authorList>
            <person name="Ford S.A."/>
            <person name="Ro D.-K."/>
            <person name="Ness R.W."/>
            <person name="Phillips M.A."/>
        </authorList>
    </citation>
    <scope>NUCLEOTIDE SEQUENCE [LARGE SCALE GENOMIC DNA]</scope>
    <source>
        <strain evidence="2">SAF-2024a</strain>
        <tissue evidence="2">Leaf</tissue>
    </source>
</reference>
<keyword evidence="3" id="KW-1185">Reference proteome</keyword>
<accession>A0ABD1GKR7</accession>
<organism evidence="2 3">
    <name type="scientific">Salvia divinorum</name>
    <name type="common">Maria pastora</name>
    <name type="synonym">Diviner's sage</name>
    <dbReference type="NCBI Taxonomy" id="28513"/>
    <lineage>
        <taxon>Eukaryota</taxon>
        <taxon>Viridiplantae</taxon>
        <taxon>Streptophyta</taxon>
        <taxon>Embryophyta</taxon>
        <taxon>Tracheophyta</taxon>
        <taxon>Spermatophyta</taxon>
        <taxon>Magnoliopsida</taxon>
        <taxon>eudicotyledons</taxon>
        <taxon>Gunneridae</taxon>
        <taxon>Pentapetalae</taxon>
        <taxon>asterids</taxon>
        <taxon>lamiids</taxon>
        <taxon>Lamiales</taxon>
        <taxon>Lamiaceae</taxon>
        <taxon>Nepetoideae</taxon>
        <taxon>Mentheae</taxon>
        <taxon>Salviinae</taxon>
        <taxon>Salvia</taxon>
        <taxon>Salvia subgen. Calosphace</taxon>
    </lineage>
</organism>
<name>A0ABD1GKR7_SALDI</name>
<dbReference type="Pfam" id="PF04488">
    <property type="entry name" value="Gly_transf_sug"/>
    <property type="match status" value="1"/>
</dbReference>
<dbReference type="Gene3D" id="3.90.550.20">
    <property type="match status" value="1"/>
</dbReference>
<dbReference type="PANTHER" id="PTHR46781">
    <property type="entry name" value="ALPHA 1,4-GLYCOSYLTRANSFERASE FAMILY PROTEIN"/>
    <property type="match status" value="1"/>
</dbReference>
<evidence type="ECO:0000313" key="3">
    <source>
        <dbReference type="Proteomes" id="UP001567538"/>
    </source>
</evidence>
<keyword evidence="2" id="KW-0328">Glycosyltransferase</keyword>
<keyword evidence="1" id="KW-0812">Transmembrane</keyword>
<dbReference type="InterPro" id="IPR007577">
    <property type="entry name" value="GlycoTrfase_DXD_sugar-bd_CS"/>
</dbReference>
<keyword evidence="1" id="KW-0472">Membrane</keyword>
<evidence type="ECO:0000313" key="2">
    <source>
        <dbReference type="EMBL" id="KAL1543551.1"/>
    </source>
</evidence>
<dbReference type="Proteomes" id="UP001567538">
    <property type="component" value="Unassembled WGS sequence"/>
</dbReference>
<protein>
    <submittedName>
        <fullName evidence="2">Lactosylceramide 4-alpha-galactosyltransferase</fullName>
        <ecNumber evidence="2">2.4.1.228</ecNumber>
    </submittedName>
</protein>
<dbReference type="InterPro" id="IPR029044">
    <property type="entry name" value="Nucleotide-diphossugar_trans"/>
</dbReference>
<dbReference type="InterPro" id="IPR044789">
    <property type="entry name" value="Put_A1-4-GlycosylTfrase_plant"/>
</dbReference>
<dbReference type="GO" id="GO:0050512">
    <property type="term" value="F:lactosylceramide 4-alpha-galactosyltransferase activity"/>
    <property type="evidence" value="ECO:0007669"/>
    <property type="project" value="UniProtKB-EC"/>
</dbReference>
<evidence type="ECO:0000256" key="1">
    <source>
        <dbReference type="SAM" id="Phobius"/>
    </source>
</evidence>